<dbReference type="InterPro" id="IPR036867">
    <property type="entry name" value="R3H_dom_sf"/>
</dbReference>
<dbReference type="InterPro" id="IPR001374">
    <property type="entry name" value="R3H_dom"/>
</dbReference>
<comment type="caution">
    <text evidence="6">Lacks conserved residue(s) required for the propagation of feature annotation.</text>
</comment>
<evidence type="ECO:0000256" key="3">
    <source>
        <dbReference type="ARBA" id="ARBA00022960"/>
    </source>
</evidence>
<keyword evidence="5 6" id="KW-0961">Cell wall biogenesis/degradation</keyword>
<dbReference type="NCBIfam" id="NF041568">
    <property type="entry name" value="Jag_EloR"/>
    <property type="match status" value="1"/>
</dbReference>
<proteinExistence type="inferred from homology"/>
<dbReference type="InterPro" id="IPR039247">
    <property type="entry name" value="KhpB"/>
</dbReference>
<dbReference type="InterPro" id="IPR038247">
    <property type="entry name" value="Jag_N_dom_sf"/>
</dbReference>
<keyword evidence="1 6" id="KW-0963">Cytoplasm</keyword>
<dbReference type="Pfam" id="PF01424">
    <property type="entry name" value="R3H"/>
    <property type="match status" value="1"/>
</dbReference>
<keyword evidence="2 6" id="KW-0694">RNA-binding</keyword>
<dbReference type="RefSeq" id="WP_205009680.1">
    <property type="nucleotide sequence ID" value="NZ_JAFBEH010000020.1"/>
</dbReference>
<keyword evidence="4 6" id="KW-0143">Chaperone</keyword>
<dbReference type="InterPro" id="IPR015946">
    <property type="entry name" value="KH_dom-like_a/b"/>
</dbReference>
<name>A0ABS2PS23_9STRE</name>
<feature type="domain" description="R3H" evidence="7">
    <location>
        <begin position="239"/>
        <end position="305"/>
    </location>
</feature>
<dbReference type="HAMAP" id="MF_00867">
    <property type="entry name" value="KhpB"/>
    <property type="match status" value="1"/>
</dbReference>
<dbReference type="InterPro" id="IPR038008">
    <property type="entry name" value="Jag_KH"/>
</dbReference>
<evidence type="ECO:0000313" key="8">
    <source>
        <dbReference type="EMBL" id="MBM7642842.1"/>
    </source>
</evidence>
<comment type="function">
    <text evidence="6">A probable RNA chaperone. Forms a complex with KhpA which binds to cellular RNA and controls its expression. Plays a role in peptidoglycan (PG) homeostasis and cell length regulation.</text>
</comment>
<dbReference type="CDD" id="cd02644">
    <property type="entry name" value="R3H_jag"/>
    <property type="match status" value="1"/>
</dbReference>
<comment type="caution">
    <text evidence="8">The sequence shown here is derived from an EMBL/GenBank/DDBJ whole genome shotgun (WGS) entry which is preliminary data.</text>
</comment>
<dbReference type="InterPro" id="IPR034079">
    <property type="entry name" value="R3H_KhpB"/>
</dbReference>
<dbReference type="SUPFAM" id="SSF82708">
    <property type="entry name" value="R3H domain"/>
    <property type="match status" value="1"/>
</dbReference>
<organism evidence="8 9">
    <name type="scientific">Streptococcus loxodontisalivarius</name>
    <dbReference type="NCBI Taxonomy" id="1349415"/>
    <lineage>
        <taxon>Bacteria</taxon>
        <taxon>Bacillati</taxon>
        <taxon>Bacillota</taxon>
        <taxon>Bacilli</taxon>
        <taxon>Lactobacillales</taxon>
        <taxon>Streptococcaceae</taxon>
        <taxon>Streptococcus</taxon>
    </lineage>
</organism>
<evidence type="ECO:0000313" key="9">
    <source>
        <dbReference type="Proteomes" id="UP000697472"/>
    </source>
</evidence>
<dbReference type="PANTHER" id="PTHR35800">
    <property type="entry name" value="PROTEIN JAG"/>
    <property type="match status" value="1"/>
</dbReference>
<dbReference type="InterPro" id="IPR032782">
    <property type="entry name" value="KhpB_N"/>
</dbReference>
<dbReference type="SMART" id="SM00393">
    <property type="entry name" value="R3H"/>
    <property type="match status" value="1"/>
</dbReference>
<protein>
    <recommendedName>
        <fullName evidence="6">RNA-binding protein KhpB</fullName>
    </recommendedName>
    <alternativeName>
        <fullName evidence="6">RNA-binding protein EloR</fullName>
    </alternativeName>
</protein>
<dbReference type="Pfam" id="PF13083">
    <property type="entry name" value="KH_KhpA-B"/>
    <property type="match status" value="1"/>
</dbReference>
<accession>A0ABS2PS23</accession>
<comment type="similarity">
    <text evidence="6">Belongs to the KhpB RNA-binding protein family.</text>
</comment>
<keyword evidence="3 6" id="KW-0133">Cell shape</keyword>
<evidence type="ECO:0000259" key="7">
    <source>
        <dbReference type="PROSITE" id="PS51061"/>
    </source>
</evidence>
<dbReference type="Pfam" id="PF14804">
    <property type="entry name" value="Jag_N"/>
    <property type="match status" value="1"/>
</dbReference>
<dbReference type="EMBL" id="JAFBEH010000020">
    <property type="protein sequence ID" value="MBM7642842.1"/>
    <property type="molecule type" value="Genomic_DNA"/>
</dbReference>
<dbReference type="Proteomes" id="UP000697472">
    <property type="component" value="Unassembled WGS sequence"/>
</dbReference>
<dbReference type="Gene3D" id="3.30.300.20">
    <property type="match status" value="1"/>
</dbReference>
<evidence type="ECO:0000256" key="6">
    <source>
        <dbReference type="HAMAP-Rule" id="MF_00867"/>
    </source>
</evidence>
<gene>
    <name evidence="6" type="primary">khpB</name>
    <name evidence="6" type="synonym">eloR</name>
    <name evidence="8" type="ORF">JOC28_001140</name>
</gene>
<dbReference type="Gene3D" id="3.30.30.80">
    <property type="entry name" value="probable RNA-binding protein from clostridium symbiosum atcc 14940"/>
    <property type="match status" value="1"/>
</dbReference>
<keyword evidence="9" id="KW-1185">Reference proteome</keyword>
<comment type="subcellular location">
    <subcellularLocation>
        <location evidence="6">Cytoplasm</location>
    </subcellularLocation>
</comment>
<evidence type="ECO:0000256" key="1">
    <source>
        <dbReference type="ARBA" id="ARBA00022490"/>
    </source>
</evidence>
<sequence length="305" mass="34684">MVVFTGRTVEEAIETGLSSLGLSRLKAHIKVISREKKGFLGFGKKPAQVDIEELVEESLTQVQESPRPVPVSEPVQEEILDINQEMLEEVPATDELFFQEATVEEVILEEIPQAEENLQETVETSVEEKVEQTFEDFVASEFSQDQEEKADHTKDIEQASQDVAAYIEKIIYEMDLDASIETHHTNRQISLQIETPDAGRVIGYHGKVLKSLQLLAQNFLHDRYSRYFSVTINVHDYVEHRTETLIDYTQKIAARVLESGQDFIMDSMSNNERKIVHKTISKIDGVHSYSQGNDPNRYVVVSLGK</sequence>
<dbReference type="PROSITE" id="PS51061">
    <property type="entry name" value="R3H"/>
    <property type="match status" value="1"/>
</dbReference>
<reference evidence="8 9" key="1">
    <citation type="submission" date="2021-01" db="EMBL/GenBank/DDBJ databases">
        <title>Genomic Encyclopedia of Type Strains, Phase IV (KMG-IV): sequencing the most valuable type-strain genomes for metagenomic binning, comparative biology and taxonomic classification.</title>
        <authorList>
            <person name="Goeker M."/>
        </authorList>
    </citation>
    <scope>NUCLEOTIDE SEQUENCE [LARGE SCALE GENOMIC DNA]</scope>
    <source>
        <strain evidence="8 9">DSM 27382</strain>
    </source>
</reference>
<dbReference type="Gene3D" id="3.30.1370.50">
    <property type="entry name" value="R3H-like domain"/>
    <property type="match status" value="1"/>
</dbReference>
<evidence type="ECO:0000256" key="5">
    <source>
        <dbReference type="ARBA" id="ARBA00023316"/>
    </source>
</evidence>
<dbReference type="PANTHER" id="PTHR35800:SF1">
    <property type="entry name" value="RNA-BINDING PROTEIN KHPB"/>
    <property type="match status" value="1"/>
</dbReference>
<comment type="subunit">
    <text evidence="6">Forms a complex with KhpA.</text>
</comment>
<evidence type="ECO:0000256" key="2">
    <source>
        <dbReference type="ARBA" id="ARBA00022884"/>
    </source>
</evidence>
<evidence type="ECO:0000256" key="4">
    <source>
        <dbReference type="ARBA" id="ARBA00023186"/>
    </source>
</evidence>
<dbReference type="SMART" id="SM01245">
    <property type="entry name" value="Jag_N"/>
    <property type="match status" value="1"/>
</dbReference>
<dbReference type="CDD" id="cd02414">
    <property type="entry name" value="KH-II_Jag"/>
    <property type="match status" value="1"/>
</dbReference>
<comment type="domain">
    <text evidence="6">Has an N-terminal Jag-N domain and 2 RNA-binding domains (KH and R3H).</text>
</comment>